<evidence type="ECO:0000313" key="1">
    <source>
        <dbReference type="Proteomes" id="UP000887565"/>
    </source>
</evidence>
<dbReference type="Gene3D" id="2.30.39.10">
    <property type="entry name" value="Alpha-1-antitrypsin, domain 1"/>
    <property type="match status" value="1"/>
</dbReference>
<dbReference type="SUPFAM" id="SSF56574">
    <property type="entry name" value="Serpins"/>
    <property type="match status" value="1"/>
</dbReference>
<name>A0A915HQ88_ROMCU</name>
<evidence type="ECO:0000313" key="2">
    <source>
        <dbReference type="WBParaSite" id="nRc.2.0.1.t03676-RA"/>
    </source>
</evidence>
<dbReference type="WBParaSite" id="nRc.2.0.1.t03676-RA">
    <property type="protein sequence ID" value="nRc.2.0.1.t03676-RA"/>
    <property type="gene ID" value="nRc.2.0.1.g03676"/>
</dbReference>
<dbReference type="Proteomes" id="UP000887565">
    <property type="component" value="Unplaced"/>
</dbReference>
<dbReference type="InterPro" id="IPR036186">
    <property type="entry name" value="Serpin_sf"/>
</dbReference>
<accession>A0A915HQ88</accession>
<keyword evidence="1" id="KW-1185">Reference proteome</keyword>
<sequence>VKLPKFKIEYTAEKLVSETGVEAAAASALDFGVRIGSSEPSRVHVHFRAKDPFFFYITMKHEGRLNQYESVLFAGQYATP</sequence>
<dbReference type="InterPro" id="IPR042185">
    <property type="entry name" value="Serpin_sf_2"/>
</dbReference>
<reference evidence="2" key="1">
    <citation type="submission" date="2022-11" db="UniProtKB">
        <authorList>
            <consortium name="WormBaseParasite"/>
        </authorList>
    </citation>
    <scope>IDENTIFICATION</scope>
</reference>
<organism evidence="1 2">
    <name type="scientific">Romanomermis culicivorax</name>
    <name type="common">Nematode worm</name>
    <dbReference type="NCBI Taxonomy" id="13658"/>
    <lineage>
        <taxon>Eukaryota</taxon>
        <taxon>Metazoa</taxon>
        <taxon>Ecdysozoa</taxon>
        <taxon>Nematoda</taxon>
        <taxon>Enoplea</taxon>
        <taxon>Dorylaimia</taxon>
        <taxon>Mermithida</taxon>
        <taxon>Mermithoidea</taxon>
        <taxon>Mermithidae</taxon>
        <taxon>Romanomermis</taxon>
    </lineage>
</organism>
<dbReference type="AlphaFoldDB" id="A0A915HQ88"/>
<protein>
    <submittedName>
        <fullName evidence="2">Uncharacterized protein</fullName>
    </submittedName>
</protein>
<proteinExistence type="predicted"/>